<dbReference type="Pfam" id="PF00583">
    <property type="entry name" value="Acetyltransf_1"/>
    <property type="match status" value="1"/>
</dbReference>
<comment type="caution">
    <text evidence="2">The sequence shown here is derived from an EMBL/GenBank/DDBJ whole genome shotgun (WGS) entry which is preliminary data.</text>
</comment>
<evidence type="ECO:0000313" key="2">
    <source>
        <dbReference type="EMBL" id="RRK32096.1"/>
    </source>
</evidence>
<keyword evidence="2" id="KW-0808">Transferase</keyword>
<dbReference type="AlphaFoldDB" id="A0A426DH74"/>
<evidence type="ECO:0000313" key="3">
    <source>
        <dbReference type="Proteomes" id="UP000274920"/>
    </source>
</evidence>
<accession>A0A426DH74</accession>
<organism evidence="2 3">
    <name type="scientific">Schaedlerella arabinosiphila</name>
    <dbReference type="NCBI Taxonomy" id="2044587"/>
    <lineage>
        <taxon>Bacteria</taxon>
        <taxon>Bacillati</taxon>
        <taxon>Bacillota</taxon>
        <taxon>Clostridia</taxon>
        <taxon>Lachnospirales</taxon>
        <taxon>Lachnospiraceae</taxon>
        <taxon>Schaedlerella</taxon>
    </lineage>
</organism>
<dbReference type="GO" id="GO:0016747">
    <property type="term" value="F:acyltransferase activity, transferring groups other than amino-acyl groups"/>
    <property type="evidence" value="ECO:0007669"/>
    <property type="project" value="InterPro"/>
</dbReference>
<dbReference type="PROSITE" id="PS51186">
    <property type="entry name" value="GNAT"/>
    <property type="match status" value="1"/>
</dbReference>
<proteinExistence type="predicted"/>
<dbReference type="RefSeq" id="WP_016294836.1">
    <property type="nucleotide sequence ID" value="NZ_RHJS01000002.1"/>
</dbReference>
<feature type="domain" description="N-acetyltransferase" evidence="1">
    <location>
        <begin position="7"/>
        <end position="166"/>
    </location>
</feature>
<protein>
    <submittedName>
        <fullName evidence="2">GNAT family N-acetyltransferase</fullName>
    </submittedName>
</protein>
<reference evidence="2" key="1">
    <citation type="submission" date="2018-10" db="EMBL/GenBank/DDBJ databases">
        <title>Schaedlerella arabinophila gen. nov. sp. nov., isolated from the mouse intestinal tract and comparative analysis with the genome of the closely related altered Schaedler flora strain ASF502.</title>
        <authorList>
            <person name="Miyake S."/>
            <person name="Soh M."/>
            <person name="Seedorf H."/>
        </authorList>
    </citation>
    <scope>NUCLEOTIDE SEQUENCE [LARGE SCALE GENOMIC DNA]</scope>
    <source>
        <strain evidence="2">DSM 106076</strain>
    </source>
</reference>
<keyword evidence="3" id="KW-1185">Reference proteome</keyword>
<name>A0A426DH74_9FIRM</name>
<dbReference type="SUPFAM" id="SSF55729">
    <property type="entry name" value="Acyl-CoA N-acyltransferases (Nat)"/>
    <property type="match status" value="1"/>
</dbReference>
<gene>
    <name evidence="2" type="ORF">EBB54_12475</name>
</gene>
<dbReference type="InterPro" id="IPR016181">
    <property type="entry name" value="Acyl_CoA_acyltransferase"/>
</dbReference>
<dbReference type="Proteomes" id="UP000274920">
    <property type="component" value="Unassembled WGS sequence"/>
</dbReference>
<dbReference type="Gene3D" id="3.40.630.30">
    <property type="match status" value="1"/>
</dbReference>
<dbReference type="InterPro" id="IPR000182">
    <property type="entry name" value="GNAT_dom"/>
</dbReference>
<sequence>MTELIQVKLIPMEEEDRNQFILDNQEAFRYGALEEFGVRDEHFEDGEEIISRQTIEECMDRKGAEIYRIVLQEEKVGGVILQINTETKHNELMIFFVIPAEHSKGIGQAAWKAIEQLHPETKVWETCTPYFEKRNIHFYVNRCGFHIVEFFHPKHPDPNSPEEFLEGDAEDSEMFRFEKVMKI</sequence>
<evidence type="ECO:0000259" key="1">
    <source>
        <dbReference type="PROSITE" id="PS51186"/>
    </source>
</evidence>
<dbReference type="EMBL" id="RHJS01000002">
    <property type="protein sequence ID" value="RRK32096.1"/>
    <property type="molecule type" value="Genomic_DNA"/>
</dbReference>